<reference evidence="2 4" key="1">
    <citation type="submission" date="2018-06" db="EMBL/GenBank/DDBJ databases">
        <authorList>
            <consortium name="Pathogen Informatics"/>
            <person name="Doyle S."/>
        </authorList>
    </citation>
    <scope>NUCLEOTIDE SEQUENCE [LARGE SCALE GENOMIC DNA]</scope>
    <source>
        <strain evidence="2 4">NCTC11820</strain>
    </source>
</reference>
<dbReference type="EMBL" id="UASJ01000015">
    <property type="protein sequence ID" value="SQC02310.1"/>
    <property type="molecule type" value="Genomic_DNA"/>
</dbReference>
<dbReference type="RefSeq" id="WP_013189373.1">
    <property type="nucleotide sequence ID" value="NZ_CP068112.1"/>
</dbReference>
<evidence type="ECO:0000313" key="5">
    <source>
        <dbReference type="Proteomes" id="UP000553981"/>
    </source>
</evidence>
<dbReference type="EMBL" id="UASJ01000001">
    <property type="protein sequence ID" value="SQB64830.1"/>
    <property type="molecule type" value="Genomic_DNA"/>
</dbReference>
<gene>
    <name evidence="1" type="ORF">HHJ67_06820</name>
    <name evidence="2" type="ORF">NCTC11820_01184</name>
    <name evidence="3" type="ORF">NCTC11820_02198</name>
</gene>
<evidence type="ECO:0000313" key="3">
    <source>
        <dbReference type="EMBL" id="SQC02310.1"/>
    </source>
</evidence>
<accession>A0A2X3ATI5</accession>
<reference evidence="1 5" key="2">
    <citation type="submission" date="2020-04" db="EMBL/GenBank/DDBJ databases">
        <title>Antimicrobial susceptibility and clonality of vaginal-derived multi-drug resistant Mobiluncus isolates in China.</title>
        <authorList>
            <person name="Zhang X."/>
        </authorList>
    </citation>
    <scope>NUCLEOTIDE SEQUENCE [LARGE SCALE GENOMIC DNA]</scope>
    <source>
        <strain evidence="1 5">19</strain>
    </source>
</reference>
<name>A0A2X3ATI5_9ACTO</name>
<evidence type="ECO:0000313" key="2">
    <source>
        <dbReference type="EMBL" id="SQB64830.1"/>
    </source>
</evidence>
<dbReference type="Proteomes" id="UP000250245">
    <property type="component" value="Unassembled WGS sequence"/>
</dbReference>
<protein>
    <submittedName>
        <fullName evidence="2">Uncharacterized protein</fullName>
    </submittedName>
</protein>
<dbReference type="EMBL" id="JABCUI010000003">
    <property type="protein sequence ID" value="NMW87466.1"/>
    <property type="molecule type" value="Genomic_DNA"/>
</dbReference>
<dbReference type="AlphaFoldDB" id="A0A2X3ATI5"/>
<evidence type="ECO:0000313" key="4">
    <source>
        <dbReference type="Proteomes" id="UP000250245"/>
    </source>
</evidence>
<sequence>MSEDVQKEDLQKQIDERRTNFCMNLCPGCKAARAKQKGFWYHTVKVCDDKLCPWCAAYYRTQGKRAYEPLDPIE</sequence>
<dbReference type="Proteomes" id="UP000553981">
    <property type="component" value="Unassembled WGS sequence"/>
</dbReference>
<evidence type="ECO:0000313" key="1">
    <source>
        <dbReference type="EMBL" id="NMW87466.1"/>
    </source>
</evidence>
<organism evidence="2 4">
    <name type="scientific">Mobiluncus curtisii</name>
    <dbReference type="NCBI Taxonomy" id="2051"/>
    <lineage>
        <taxon>Bacteria</taxon>
        <taxon>Bacillati</taxon>
        <taxon>Actinomycetota</taxon>
        <taxon>Actinomycetes</taxon>
        <taxon>Actinomycetales</taxon>
        <taxon>Actinomycetaceae</taxon>
        <taxon>Mobiluncus</taxon>
    </lineage>
</organism>
<dbReference type="OMA" id="TETQWDE"/>
<proteinExistence type="predicted"/>
<dbReference type="GeneID" id="55565522"/>